<keyword evidence="1" id="KW-1133">Transmembrane helix</keyword>
<protein>
    <submittedName>
        <fullName evidence="2">Uncharacterized protein</fullName>
    </submittedName>
</protein>
<organism evidence="2 3">
    <name type="scientific">Rhodococcus jostii (strain RHA1)</name>
    <dbReference type="NCBI Taxonomy" id="101510"/>
    <lineage>
        <taxon>Bacteria</taxon>
        <taxon>Bacillati</taxon>
        <taxon>Actinomycetota</taxon>
        <taxon>Actinomycetes</taxon>
        <taxon>Mycobacteriales</taxon>
        <taxon>Nocardiaceae</taxon>
        <taxon>Rhodococcus</taxon>
    </lineage>
</organism>
<evidence type="ECO:0000313" key="3">
    <source>
        <dbReference type="Proteomes" id="UP000008710"/>
    </source>
</evidence>
<geneLocation type="plasmid" evidence="2 3">
    <name>pRHL2</name>
</geneLocation>
<dbReference type="Proteomes" id="UP000008710">
    <property type="component" value="Plasmid pRHL2"/>
</dbReference>
<evidence type="ECO:0000313" key="2">
    <source>
        <dbReference type="EMBL" id="ABH00304.1"/>
    </source>
</evidence>
<feature type="transmembrane region" description="Helical" evidence="1">
    <location>
        <begin position="174"/>
        <end position="193"/>
    </location>
</feature>
<feature type="transmembrane region" description="Helical" evidence="1">
    <location>
        <begin position="309"/>
        <end position="330"/>
    </location>
</feature>
<gene>
    <name evidence="2" type="ordered locus">RHA1_ro10111</name>
</gene>
<keyword evidence="2" id="KW-0614">Plasmid</keyword>
<sequence>MPAKKLALAVIAVLGAALFLFPLVTSMLQKTQGVEHLTGSLRASFEPASLAQTRKDMDTVQTMSNQLQAQTLPALPGALGMTPDQFQSYMGENFPEVAYGVSQLDTILPKFQALVTGLETQAPNFHSADQIPTGFVPSTTVPFLFLIPGATLFMLAGGALIVGGGNNRAGLVRATLLISAMVGAVFIIAPLVLSVPQKTQAVDDLTTSFATVFTDDGAAAVRVDMNVIQELSDQLQGQMLPALAAALKMDPTQFHNFMAQNFPSVSTGVDQLNTILPRFQGLVSGIEQNVGSFQLAASIPTAHEAAATLSWWFFVPGSFVIFAGAIGLAVRQPSAPQVRPREGTLVTS</sequence>
<feature type="transmembrane region" description="Helical" evidence="1">
    <location>
        <begin position="143"/>
        <end position="162"/>
    </location>
</feature>
<name>Q0RWN2_RHOJR</name>
<reference evidence="3" key="1">
    <citation type="journal article" date="2006" name="Proc. Natl. Acad. Sci. U.S.A.">
        <title>The complete genome of Rhodococcus sp. RHA1 provides insights into a catabolic powerhouse.</title>
        <authorList>
            <person name="McLeod M.P."/>
            <person name="Warren R.L."/>
            <person name="Hsiao W.W.L."/>
            <person name="Araki N."/>
            <person name="Myhre M."/>
            <person name="Fernandes C."/>
            <person name="Miyazawa D."/>
            <person name="Wong W."/>
            <person name="Lillquist A.L."/>
            <person name="Wang D."/>
            <person name="Dosanjh M."/>
            <person name="Hara H."/>
            <person name="Petrescu A."/>
            <person name="Morin R.D."/>
            <person name="Yang G."/>
            <person name="Stott J.M."/>
            <person name="Schein J.E."/>
            <person name="Shin H."/>
            <person name="Smailus D."/>
            <person name="Siddiqui A.S."/>
            <person name="Marra M.A."/>
            <person name="Jones S.J.M."/>
            <person name="Holt R."/>
            <person name="Brinkman F.S.L."/>
            <person name="Miyauchi K."/>
            <person name="Fukuda M."/>
            <person name="Davies J.E."/>
            <person name="Mohn W.W."/>
            <person name="Eltis L.D."/>
        </authorList>
    </citation>
    <scope>NUCLEOTIDE SEQUENCE [LARGE SCALE GENOMIC DNA]</scope>
    <source>
        <strain evidence="3">RHA1</strain>
    </source>
</reference>
<dbReference type="AlphaFoldDB" id="Q0RWN2"/>
<keyword evidence="1" id="KW-0812">Transmembrane</keyword>
<proteinExistence type="predicted"/>
<evidence type="ECO:0000256" key="1">
    <source>
        <dbReference type="SAM" id="Phobius"/>
    </source>
</evidence>
<dbReference type="OrthoDB" id="4484604at2"/>
<dbReference type="PATRIC" id="fig|101510.16.peg.8519"/>
<accession>Q0RWN2</accession>
<dbReference type="KEGG" id="rha:RHA1_ro10111"/>
<keyword evidence="1" id="KW-0472">Membrane</keyword>
<dbReference type="HOGENOM" id="CLU_796652_0_0_11"/>
<dbReference type="EMBL" id="CP000433">
    <property type="protein sequence ID" value="ABH00304.1"/>
    <property type="molecule type" value="Genomic_DNA"/>
</dbReference>